<dbReference type="EMBL" id="KZ772819">
    <property type="protein sequence ID" value="PTQ29028.1"/>
    <property type="molecule type" value="Genomic_DNA"/>
</dbReference>
<dbReference type="PANTHER" id="PTHR48057:SF7">
    <property type="entry name" value="LEUCINE-RICH REPEAT SERINE_THREONINE-PROTEIN KINASE 1"/>
    <property type="match status" value="1"/>
</dbReference>
<proteinExistence type="predicted"/>
<protein>
    <recommendedName>
        <fullName evidence="5">Disease resistance R13L4/SHOC-2-like LRR domain-containing protein</fullName>
    </recommendedName>
</protein>
<dbReference type="GO" id="GO:0005886">
    <property type="term" value="C:plasma membrane"/>
    <property type="evidence" value="ECO:0000318"/>
    <property type="project" value="GO_Central"/>
</dbReference>
<dbReference type="PRINTS" id="PR00019">
    <property type="entry name" value="LEURICHRPT"/>
</dbReference>
<dbReference type="InterPro" id="IPR052595">
    <property type="entry name" value="LRRC69/RLP"/>
</dbReference>
<dbReference type="SMART" id="SM00364">
    <property type="entry name" value="LRR_BAC"/>
    <property type="match status" value="6"/>
</dbReference>
<dbReference type="SMART" id="SM00369">
    <property type="entry name" value="LRR_TYP"/>
    <property type="match status" value="15"/>
</dbReference>
<keyword evidence="7" id="KW-1185">Reference proteome</keyword>
<feature type="signal peptide" evidence="4">
    <location>
        <begin position="1"/>
        <end position="24"/>
    </location>
</feature>
<sequence>MTSAWFGVQVISVIALASVDLCDGHFSAAQTWTTLQLLHMAKSFASPPVSWKYGTDHCHGWLGVRCSNSSSNSGAVVELNLSSDEFQGQVSDLVCGLRDLRVLNLESPALEGCIPDCVWNLRELRSISTGEYSRLRVRAGDLPASTAAFEITHLQLPGVGLSALPPWISALSKLQVLDLSRNNLVSVPIEIGQLGELKELFLQFNQILMIPFSISNLTKLRTISLFGNNMQAIASSFNDMPHLKTLDLGENQIVTITRSFNDLPSLRSLYFDATNSGQIHAISSSFNHLPTLQSVDLSENDLHVVHYAFNNMSGLKDLYLDRNRLSANADFSSSFRFLPSLQLLNLSDNGLDAVPECVCEFTSLLRLDLSSNEISSIPTCLGRLSSLTHLDFSHNMITDEYIGPSLGDVSRLEVLKLAGNKIKNVPAFVGDFFCLRTLVLSQNMIQDVFVDPVEAPPNLESLDLSGNLLQAIPDGLRFLQRLATLKMSNNRIRDVSNVLDNVTTLQLVDLSFNNLSGWLRDDIKWLSRLESLNLAHNQLKGPIPSSLFDLRTGHLNCTSRNCNQLDLDLSTNFFTDFVPKWLCSDDQPIFTVSLDLSSNNLQGSVKPLLESYCVDYQTVSLSHNNLSGGIPSHGFVNSHLYVLDLSFNQLNGTIPTTLGNISNLSCVKLSSNQLLGSLSGTFLEANISDYFSTSPELKNLIELDLSDNLLSGPIPDNLIVVKNTSRRLDPGYEAPMLMYLNVSHNMLNGCIPDGLHMLSNLVSLDLSHNNLSGDIQHLQSVGLVDVSDNHPTEGAEDCLHDPEGFSKYRSSQQRPRQVWMVGAVVVVFGYVLLVFITWRLYWMSHLYRVSCRIYLWGSRVCGL</sequence>
<dbReference type="InterPro" id="IPR003591">
    <property type="entry name" value="Leu-rich_rpt_typical-subtyp"/>
</dbReference>
<keyword evidence="1" id="KW-0433">Leucine-rich repeat</keyword>
<feature type="chain" id="PRO_5015317734" description="Disease resistance R13L4/SHOC-2-like LRR domain-containing protein" evidence="4">
    <location>
        <begin position="25"/>
        <end position="863"/>
    </location>
</feature>
<dbReference type="AlphaFoldDB" id="A0A2R6W596"/>
<organism evidence="6 7">
    <name type="scientific">Marchantia polymorpha</name>
    <name type="common">Common liverwort</name>
    <name type="synonym">Marchantia aquatica</name>
    <dbReference type="NCBI Taxonomy" id="3197"/>
    <lineage>
        <taxon>Eukaryota</taxon>
        <taxon>Viridiplantae</taxon>
        <taxon>Streptophyta</taxon>
        <taxon>Embryophyta</taxon>
        <taxon>Marchantiophyta</taxon>
        <taxon>Marchantiopsida</taxon>
        <taxon>Marchantiidae</taxon>
        <taxon>Marchantiales</taxon>
        <taxon>Marchantiaceae</taxon>
        <taxon>Marchantia</taxon>
    </lineage>
</organism>
<dbReference type="Pfam" id="PF23598">
    <property type="entry name" value="LRR_14"/>
    <property type="match status" value="1"/>
</dbReference>
<evidence type="ECO:0000256" key="3">
    <source>
        <dbReference type="SAM" id="Phobius"/>
    </source>
</evidence>
<dbReference type="SMART" id="SM00365">
    <property type="entry name" value="LRR_SD22"/>
    <property type="match status" value="10"/>
</dbReference>
<feature type="domain" description="Disease resistance R13L4/SHOC-2-like LRR" evidence="5">
    <location>
        <begin position="214"/>
        <end position="465"/>
    </location>
</feature>
<evidence type="ECO:0000256" key="2">
    <source>
        <dbReference type="ARBA" id="ARBA00022737"/>
    </source>
</evidence>
<feature type="transmembrane region" description="Helical" evidence="3">
    <location>
        <begin position="818"/>
        <end position="842"/>
    </location>
</feature>
<reference evidence="7" key="1">
    <citation type="journal article" date="2017" name="Cell">
        <title>Insights into land plant evolution garnered from the Marchantia polymorpha genome.</title>
        <authorList>
            <person name="Bowman J.L."/>
            <person name="Kohchi T."/>
            <person name="Yamato K.T."/>
            <person name="Jenkins J."/>
            <person name="Shu S."/>
            <person name="Ishizaki K."/>
            <person name="Yamaoka S."/>
            <person name="Nishihama R."/>
            <person name="Nakamura Y."/>
            <person name="Berger F."/>
            <person name="Adam C."/>
            <person name="Aki S.S."/>
            <person name="Althoff F."/>
            <person name="Araki T."/>
            <person name="Arteaga-Vazquez M.A."/>
            <person name="Balasubrmanian S."/>
            <person name="Barry K."/>
            <person name="Bauer D."/>
            <person name="Boehm C.R."/>
            <person name="Briginshaw L."/>
            <person name="Caballero-Perez J."/>
            <person name="Catarino B."/>
            <person name="Chen F."/>
            <person name="Chiyoda S."/>
            <person name="Chovatia M."/>
            <person name="Davies K.M."/>
            <person name="Delmans M."/>
            <person name="Demura T."/>
            <person name="Dierschke T."/>
            <person name="Dolan L."/>
            <person name="Dorantes-Acosta A.E."/>
            <person name="Eklund D.M."/>
            <person name="Florent S.N."/>
            <person name="Flores-Sandoval E."/>
            <person name="Fujiyama A."/>
            <person name="Fukuzawa H."/>
            <person name="Galik B."/>
            <person name="Grimanelli D."/>
            <person name="Grimwood J."/>
            <person name="Grossniklaus U."/>
            <person name="Hamada T."/>
            <person name="Haseloff J."/>
            <person name="Hetherington A.J."/>
            <person name="Higo A."/>
            <person name="Hirakawa Y."/>
            <person name="Hundley H.N."/>
            <person name="Ikeda Y."/>
            <person name="Inoue K."/>
            <person name="Inoue S.I."/>
            <person name="Ishida S."/>
            <person name="Jia Q."/>
            <person name="Kakita M."/>
            <person name="Kanazawa T."/>
            <person name="Kawai Y."/>
            <person name="Kawashima T."/>
            <person name="Kennedy M."/>
            <person name="Kinose K."/>
            <person name="Kinoshita T."/>
            <person name="Kohara Y."/>
            <person name="Koide E."/>
            <person name="Komatsu K."/>
            <person name="Kopischke S."/>
            <person name="Kubo M."/>
            <person name="Kyozuka J."/>
            <person name="Lagercrantz U."/>
            <person name="Lin S.S."/>
            <person name="Lindquist E."/>
            <person name="Lipzen A.M."/>
            <person name="Lu C.W."/>
            <person name="De Luna E."/>
            <person name="Martienssen R.A."/>
            <person name="Minamino N."/>
            <person name="Mizutani M."/>
            <person name="Mizutani M."/>
            <person name="Mochizuki N."/>
            <person name="Monte I."/>
            <person name="Mosher R."/>
            <person name="Nagasaki H."/>
            <person name="Nakagami H."/>
            <person name="Naramoto S."/>
            <person name="Nishitani K."/>
            <person name="Ohtani M."/>
            <person name="Okamoto T."/>
            <person name="Okumura M."/>
            <person name="Phillips J."/>
            <person name="Pollak B."/>
            <person name="Reinders A."/>
            <person name="Rovekamp M."/>
            <person name="Sano R."/>
            <person name="Sawa S."/>
            <person name="Schmid M.W."/>
            <person name="Shirakawa M."/>
            <person name="Solano R."/>
            <person name="Spunde A."/>
            <person name="Suetsugu N."/>
            <person name="Sugano S."/>
            <person name="Sugiyama A."/>
            <person name="Sun R."/>
            <person name="Suzuki Y."/>
            <person name="Takenaka M."/>
            <person name="Takezawa D."/>
            <person name="Tomogane H."/>
            <person name="Tsuzuki M."/>
            <person name="Ueda T."/>
            <person name="Umeda M."/>
            <person name="Ward J.M."/>
            <person name="Watanabe Y."/>
            <person name="Yazaki K."/>
            <person name="Yokoyama R."/>
            <person name="Yoshitake Y."/>
            <person name="Yotsui I."/>
            <person name="Zachgo S."/>
            <person name="Schmutz J."/>
        </authorList>
    </citation>
    <scope>NUCLEOTIDE SEQUENCE [LARGE SCALE GENOMIC DNA]</scope>
    <source>
        <strain evidence="7">Tak-1</strain>
    </source>
</reference>
<gene>
    <name evidence="6" type="ORF">MARPO_0149s0021</name>
</gene>
<dbReference type="InterPro" id="IPR055414">
    <property type="entry name" value="LRR_R13L4/SHOC2-like"/>
</dbReference>
<keyword evidence="3" id="KW-0812">Transmembrane</keyword>
<keyword evidence="3" id="KW-1133">Transmembrane helix</keyword>
<name>A0A2R6W596_MARPO</name>
<keyword evidence="4" id="KW-0732">Signal</keyword>
<dbReference type="InterPro" id="IPR001611">
    <property type="entry name" value="Leu-rich_rpt"/>
</dbReference>
<dbReference type="PROSITE" id="PS51450">
    <property type="entry name" value="LRR"/>
    <property type="match status" value="4"/>
</dbReference>
<keyword evidence="2" id="KW-0677">Repeat</keyword>
<dbReference type="OrthoDB" id="660555at2759"/>
<evidence type="ECO:0000259" key="5">
    <source>
        <dbReference type="Pfam" id="PF23598"/>
    </source>
</evidence>
<dbReference type="SUPFAM" id="SSF52047">
    <property type="entry name" value="RNI-like"/>
    <property type="match status" value="3"/>
</dbReference>
<dbReference type="Pfam" id="PF13855">
    <property type="entry name" value="LRR_8"/>
    <property type="match status" value="1"/>
</dbReference>
<dbReference type="Gramene" id="Mp3g20550.1">
    <property type="protein sequence ID" value="Mp3g20550.1.cds1"/>
    <property type="gene ID" value="Mp3g20550"/>
</dbReference>
<dbReference type="Proteomes" id="UP000244005">
    <property type="component" value="Unassembled WGS sequence"/>
</dbReference>
<dbReference type="InterPro" id="IPR032675">
    <property type="entry name" value="LRR_dom_sf"/>
</dbReference>
<dbReference type="Gene3D" id="3.80.10.10">
    <property type="entry name" value="Ribonuclease Inhibitor"/>
    <property type="match status" value="5"/>
</dbReference>
<keyword evidence="3" id="KW-0472">Membrane</keyword>
<dbReference type="PANTHER" id="PTHR48057">
    <property type="entry name" value="LEUCINE-RICH REPEAT SERINE/THREONINE-PROTEIN KINASE 1"/>
    <property type="match status" value="1"/>
</dbReference>
<evidence type="ECO:0000313" key="7">
    <source>
        <dbReference type="Proteomes" id="UP000244005"/>
    </source>
</evidence>
<dbReference type="Pfam" id="PF00560">
    <property type="entry name" value="LRR_1"/>
    <property type="match status" value="4"/>
</dbReference>
<evidence type="ECO:0000256" key="4">
    <source>
        <dbReference type="SAM" id="SignalP"/>
    </source>
</evidence>
<accession>A0A2R6W596</accession>
<evidence type="ECO:0000313" key="6">
    <source>
        <dbReference type="EMBL" id="PTQ29028.1"/>
    </source>
</evidence>
<evidence type="ECO:0000256" key="1">
    <source>
        <dbReference type="ARBA" id="ARBA00022614"/>
    </source>
</evidence>